<evidence type="ECO:0000256" key="13">
    <source>
        <dbReference type="ARBA" id="ARBA00023163"/>
    </source>
</evidence>
<dbReference type="Proteomes" id="UP000097916">
    <property type="component" value="Genome"/>
</dbReference>
<dbReference type="GO" id="GO:0003677">
    <property type="term" value="F:DNA binding"/>
    <property type="evidence" value="ECO:0007669"/>
    <property type="project" value="UniProtKB-UniRule"/>
</dbReference>
<evidence type="ECO:0000256" key="3">
    <source>
        <dbReference type="ARBA" id="ARBA00022562"/>
    </source>
</evidence>
<dbReference type="PIRSF" id="PIRSF003407">
    <property type="entry name" value="Papvi_E7"/>
    <property type="match status" value="1"/>
</dbReference>
<comment type="subunit">
    <text evidence="18">Homodimer. Homooligomer. Interacts with host RB1; this interaction induces dissociation of RB1-E2F1 complex thereby disrupting RB1 activity. Interacts with host EP300; this interaction represses EP300 transcriptional activity. Interacts with protein E2; this interaction inhibits E7 oncogenic activity. Interacts with host TMEM173/STING; this interaction impairs the ability of TMEM173/STING to sense cytosolic DNA and promote the production of type I interferon (IFN-alpha and IFN-beta).</text>
</comment>
<dbReference type="EMBL" id="EF362755">
    <property type="protein sequence ID" value="ABN49465.1"/>
    <property type="molecule type" value="Genomic_DNA"/>
</dbReference>
<evidence type="ECO:0000256" key="7">
    <source>
        <dbReference type="ARBA" id="ARBA00022771"/>
    </source>
</evidence>
<evidence type="ECO:0000256" key="1">
    <source>
        <dbReference type="ARBA" id="ARBA00022504"/>
    </source>
</evidence>
<reference evidence="20 21" key="1">
    <citation type="journal article" date="2007" name="J. Clin. Virol.">
        <title>Detection of HPV-2 and identification of novel mutations by whole genome sequencing from biopsies of two patients with multiple cutaneous horns.</title>
        <authorList>
            <person name="Wang W."/>
            <person name="Wang C."/>
            <person name="Xu S."/>
            <person name="Chen C."/>
            <person name="Tong X."/>
            <person name="Liang Y."/>
            <person name="Dong X."/>
            <person name="Lei Y."/>
            <person name="Zheng X."/>
            <person name="Yu J."/>
            <person name="Wang J."/>
        </authorList>
    </citation>
    <scope>NUCLEOTIDE SEQUENCE [LARGE SCALE GENOMIC DNA]</scope>
    <source>
        <strain evidence="20">C1</strain>
    </source>
</reference>
<gene>
    <name evidence="18 20" type="primary">E7</name>
</gene>
<evidence type="ECO:0000256" key="10">
    <source>
        <dbReference type="ARBA" id="ARBA00023015"/>
    </source>
</evidence>
<proteinExistence type="inferred from homology"/>
<organism evidence="20 21">
    <name type="scientific">Human papillomavirus type 2</name>
    <dbReference type="NCBI Taxonomy" id="333751"/>
    <lineage>
        <taxon>Viruses</taxon>
        <taxon>Monodnaviria</taxon>
        <taxon>Shotokuvirae</taxon>
        <taxon>Cossaviricota</taxon>
        <taxon>Papovaviricetes</taxon>
        <taxon>Zurhausenvirales</taxon>
        <taxon>Papillomaviridae</taxon>
        <taxon>Firstpapillomavirinae</taxon>
        <taxon>Alphapapillomavirus</taxon>
        <taxon>Alphapapillomavirus 4</taxon>
    </lineage>
</organism>
<evidence type="ECO:0000256" key="17">
    <source>
        <dbReference type="ARBA" id="ARBA00023309"/>
    </source>
</evidence>
<dbReference type="Pfam" id="PF00527">
    <property type="entry name" value="E7"/>
    <property type="match status" value="1"/>
</dbReference>
<evidence type="ECO:0000256" key="8">
    <source>
        <dbReference type="ARBA" id="ARBA00022830"/>
    </source>
</evidence>
<dbReference type="GO" id="GO:0030430">
    <property type="term" value="C:host cell cytoplasm"/>
    <property type="evidence" value="ECO:0007669"/>
    <property type="project" value="UniProtKB-SubCell"/>
</dbReference>
<keyword evidence="4 18" id="KW-0945">Host-virus interaction</keyword>
<keyword evidence="14 18" id="KW-1035">Host cytoplasm</keyword>
<keyword evidence="1 18" id="KW-1121">Modulation of host cell cycle by virus</keyword>
<keyword evidence="16 18" id="KW-0899">Viral immunoevasion</keyword>
<protein>
    <recommendedName>
        <fullName evidence="18 19">Protein E7</fullName>
    </recommendedName>
</protein>
<evidence type="ECO:0000256" key="19">
    <source>
        <dbReference type="PIRNR" id="PIRNR003407"/>
    </source>
</evidence>
<comment type="caution">
    <text evidence="18">Lacks conserved residue(s) required for the propagation of feature annotation.</text>
</comment>
<dbReference type="GO" id="GO:0006351">
    <property type="term" value="P:DNA-templated transcription"/>
    <property type="evidence" value="ECO:0007669"/>
    <property type="project" value="UniProtKB-UniRule"/>
</dbReference>
<evidence type="ECO:0000256" key="5">
    <source>
        <dbReference type="ARBA" id="ARBA00022632"/>
    </source>
</evidence>
<dbReference type="GO" id="GO:0039502">
    <property type="term" value="P:symbiont-mediated suppression of host type I interferon-mediated signaling pathway"/>
    <property type="evidence" value="ECO:0007669"/>
    <property type="project" value="UniProtKB-UniRule"/>
</dbReference>
<evidence type="ECO:0000256" key="4">
    <source>
        <dbReference type="ARBA" id="ARBA00022581"/>
    </source>
</evidence>
<keyword evidence="9 18" id="KW-0862">Zinc</keyword>
<evidence type="ECO:0000256" key="18">
    <source>
        <dbReference type="HAMAP-Rule" id="MF_04004"/>
    </source>
</evidence>
<evidence type="ECO:0000256" key="12">
    <source>
        <dbReference type="ARBA" id="ARBA00023159"/>
    </source>
</evidence>
<keyword evidence="2 18" id="KW-0244">Early protein</keyword>
<feature type="short sequence motif" description="Nuclear export signal" evidence="18">
    <location>
        <begin position="74"/>
        <end position="82"/>
    </location>
</feature>
<evidence type="ECO:0000256" key="6">
    <source>
        <dbReference type="ARBA" id="ARBA00022723"/>
    </source>
</evidence>
<accession>A3F912</accession>
<comment type="similarity">
    <text evidence="18 19">Belongs to the papillomaviridae E7 protein family.</text>
</comment>
<evidence type="ECO:0000256" key="16">
    <source>
        <dbReference type="ARBA" id="ARBA00023280"/>
    </source>
</evidence>
<dbReference type="HAMAP" id="MF_04004">
    <property type="entry name" value="PPV_E7"/>
    <property type="match status" value="1"/>
</dbReference>
<comment type="function">
    <text evidence="18">Plays a role in viral genome replication by driving entry of quiescent cells into the cell cycle. Stimulation of progression from G1 to S phase allows the virus to efficiently use the cellular DNA replicating machinery to achieve viral genome replication. E7 protein has both transforming and trans-activating activities. Induces the disassembly of the E2F1 transcription factor from RB1, with subsequent transcriptional activation of E2F1-regulated S-phase genes. Interferes with host histone deacetylation mediated by HDAC1 and HDAC2, leading to transcription activation. Plays also a role in the inhibition of both antiviral and antiproliferative functions of host interferon alpha. Interaction with host TMEM173/STING impairs the ability of TMEM173/STING to sense cytosolic DNA and promote the production of type I interferon (IFN-alpha and IFN-beta).</text>
</comment>
<evidence type="ECO:0000256" key="2">
    <source>
        <dbReference type="ARBA" id="ARBA00022518"/>
    </source>
</evidence>
<evidence type="ECO:0000256" key="15">
    <source>
        <dbReference type="ARBA" id="ARBA00023258"/>
    </source>
</evidence>
<dbReference type="GO" id="GO:0052170">
    <property type="term" value="P:symbiont-mediated suppression of host innate immune response"/>
    <property type="evidence" value="ECO:0007669"/>
    <property type="project" value="UniProtKB-KW"/>
</dbReference>
<feature type="zinc finger region" evidence="18">
    <location>
        <begin position="56"/>
        <end position="92"/>
    </location>
</feature>
<keyword evidence="13 18" id="KW-0804">Transcription</keyword>
<evidence type="ECO:0000313" key="20">
    <source>
        <dbReference type="EMBL" id="ABN49465.1"/>
    </source>
</evidence>
<dbReference type="SUPFAM" id="SSF161234">
    <property type="entry name" value="E7 C-terminal domain-like"/>
    <property type="match status" value="1"/>
</dbReference>
<keyword evidence="17 18" id="KW-1078">G1/S host cell cycle checkpoint dysregulation by virus</keyword>
<keyword evidence="15" id="KW-0922">Interferon antiviral system evasion</keyword>
<comment type="function">
    <text evidence="19">E7 protein has both transforming and trans-activating activities.</text>
</comment>
<evidence type="ECO:0000313" key="21">
    <source>
        <dbReference type="Proteomes" id="UP000097916"/>
    </source>
</evidence>
<keyword evidence="8 18" id="KW-1114">Inhibition of host interferon signaling pathway by virus</keyword>
<dbReference type="GO" id="GO:0042025">
    <property type="term" value="C:host cell nucleus"/>
    <property type="evidence" value="ECO:0007669"/>
    <property type="project" value="UniProtKB-SubCell"/>
</dbReference>
<keyword evidence="11 18" id="KW-0238">DNA-binding</keyword>
<keyword evidence="12 18" id="KW-0010">Activator</keyword>
<dbReference type="GO" id="GO:0019904">
    <property type="term" value="F:protein domain specific binding"/>
    <property type="evidence" value="ECO:0007669"/>
    <property type="project" value="UniProtKB-UniRule"/>
</dbReference>
<keyword evidence="3 18" id="KW-1048">Host nucleus</keyword>
<sequence length="93" mass="10506">MHGNRPSLKDITLILDEIPEIVDLHCDEQFDSSEEENNHHQLTEPDVQAYGVVTTCCKCGRTVRLVVECGQADLRELEQLFLKTLTLVCPHCA</sequence>
<dbReference type="GO" id="GO:0008270">
    <property type="term" value="F:zinc ion binding"/>
    <property type="evidence" value="ECO:0007669"/>
    <property type="project" value="UniProtKB-KW"/>
</dbReference>
<feature type="short sequence motif" description="LXCXE motif; interaction with host RB1 and TMEM173/STING" evidence="18">
    <location>
        <begin position="24"/>
        <end position="28"/>
    </location>
</feature>
<comment type="subcellular location">
    <subcellularLocation>
        <location evidence="18">Host cytoplasm</location>
    </subcellularLocation>
    <subcellularLocation>
        <location evidence="18">Host nucleus</location>
    </subcellularLocation>
    <text evidence="18">Predominantly found in the host nucleus.</text>
</comment>
<comment type="PTM">
    <text evidence="18">Highly phosphorylated.</text>
</comment>
<evidence type="ECO:0000256" key="9">
    <source>
        <dbReference type="ARBA" id="ARBA00022833"/>
    </source>
</evidence>
<keyword evidence="6 18" id="KW-0479">Metal-binding</keyword>
<keyword evidence="10 18" id="KW-0805">Transcription regulation</keyword>
<evidence type="ECO:0000256" key="11">
    <source>
        <dbReference type="ARBA" id="ARBA00023125"/>
    </source>
</evidence>
<name>A3F912_9PAPI</name>
<comment type="domain">
    <text evidence="18">The E7 terminal domain is an intrinsically disordered domain, whose flexibility and conformational transitions confer target adaptability to the oncoprotein. It allows adaptation to a variety of protein targets and exposes the PEST degradation sequence that regulates its turnover in the cell.</text>
</comment>
<dbReference type="GO" id="GO:0039645">
    <property type="term" value="P:symbiont-mediated perturbation of host cell cycle G1/S transition checkpoint"/>
    <property type="evidence" value="ECO:0007669"/>
    <property type="project" value="UniProtKB-UniRule"/>
</dbReference>
<evidence type="ECO:0000256" key="14">
    <source>
        <dbReference type="ARBA" id="ARBA00023200"/>
    </source>
</evidence>
<keyword evidence="7 18" id="KW-0863">Zinc-finger</keyword>
<dbReference type="Gene3D" id="3.30.160.330">
    <property type="match status" value="1"/>
</dbReference>
<keyword evidence="5 18" id="KW-1090">Inhibition of host innate immune response by virus</keyword>
<dbReference type="GO" id="GO:0003700">
    <property type="term" value="F:DNA-binding transcription factor activity"/>
    <property type="evidence" value="ECO:0007669"/>
    <property type="project" value="UniProtKB-UniRule"/>
</dbReference>
<dbReference type="InterPro" id="IPR000148">
    <property type="entry name" value="Papilloma_E7"/>
</dbReference>